<proteinExistence type="predicted"/>
<feature type="signal peptide" evidence="1">
    <location>
        <begin position="1"/>
        <end position="21"/>
    </location>
</feature>
<accession>A0AB36XGQ6</accession>
<reference evidence="2" key="3">
    <citation type="journal article" date="2018" name="Nature">
        <title>A major lineage of non-tailed dsDNA viruses as unrecognized killers of marine bacteria.</title>
        <authorList>
            <person name="Kauffman K.M."/>
            <person name="Hussain F.A."/>
            <person name="Yang J."/>
            <person name="Arevalo P."/>
            <person name="Brown J.M."/>
            <person name="Chang W.K."/>
            <person name="VanInsberghe D."/>
            <person name="Elsherbini J."/>
            <person name="Sharma R.S."/>
            <person name="Cutler M.B."/>
            <person name="Kelly L."/>
            <person name="Polz M.F."/>
        </authorList>
    </citation>
    <scope>NUCLEOTIDE SEQUENCE</scope>
    <source>
        <strain evidence="2">10N.261.52.F7</strain>
    </source>
</reference>
<dbReference type="RefSeq" id="WP_102281437.1">
    <property type="nucleotide sequence ID" value="NZ_JAJGZN020000006.1"/>
</dbReference>
<evidence type="ECO:0000313" key="2">
    <source>
        <dbReference type="EMBL" id="PMK42426.1"/>
    </source>
</evidence>
<gene>
    <name evidence="2" type="ORF">BCT99_25815</name>
</gene>
<feature type="chain" id="PRO_5044277142" evidence="1">
    <location>
        <begin position="22"/>
        <end position="186"/>
    </location>
</feature>
<sequence length="186" mass="20486">MIKTLKVSILALALSSASAFSEETVATEGWVSNSFVKCENYDSLLDILVNNGTLTESEGNSFKCFAPLDREWVSGDYTKSGIEYESDTEIKLNFDKAAYNDVATGLKDDIQSALDANKKVKFKVDLTNTGYLNEVGVTSVIKMEAVEHANGPHIHLHLGVDSRMNGDSSLAQNWNRFMEKFTVTSN</sequence>
<reference key="1">
    <citation type="submission" date="2016-07" db="EMBL/GenBank/DDBJ databases">
        <title>Nontailed viruses are major unrecognized killers of bacteria in the ocean.</title>
        <authorList>
            <person name="Kauffman K."/>
            <person name="Hussain F."/>
            <person name="Yang J."/>
            <person name="Arevalo P."/>
            <person name="Brown J."/>
            <person name="Cutler M."/>
            <person name="Kelly L."/>
            <person name="Polz M.F."/>
        </authorList>
    </citation>
    <scope>NUCLEOTIDE SEQUENCE [LARGE SCALE GENOMIC DNA]</scope>
    <source>
        <strain>10N.261.52.F7</strain>
    </source>
</reference>
<evidence type="ECO:0000256" key="1">
    <source>
        <dbReference type="SAM" id="SignalP"/>
    </source>
</evidence>
<organism evidence="2">
    <name type="scientific">Vibrio lentus</name>
    <dbReference type="NCBI Taxonomy" id="136468"/>
    <lineage>
        <taxon>Bacteria</taxon>
        <taxon>Pseudomonadati</taxon>
        <taxon>Pseudomonadota</taxon>
        <taxon>Gammaproteobacteria</taxon>
        <taxon>Vibrionales</taxon>
        <taxon>Vibrionaceae</taxon>
        <taxon>Vibrio</taxon>
    </lineage>
</organism>
<comment type="caution">
    <text evidence="2">The sequence shown here is derived from an EMBL/GenBank/DDBJ whole genome shotgun (WGS) entry which is preliminary data.</text>
</comment>
<name>A0AB36XGQ6_9VIBR</name>
<keyword evidence="1" id="KW-0732">Signal</keyword>
<reference evidence="2" key="2">
    <citation type="submission" date="2016-07" db="EMBL/GenBank/DDBJ databases">
        <authorList>
            <person name="Kauffman K."/>
            <person name="Arevalo P."/>
            <person name="Polz M.F."/>
        </authorList>
    </citation>
    <scope>NUCLEOTIDE SEQUENCE</scope>
    <source>
        <strain evidence="2">10N.261.52.F7</strain>
    </source>
</reference>
<protein>
    <submittedName>
        <fullName evidence="2">Uncharacterized protein</fullName>
    </submittedName>
</protein>
<dbReference type="AlphaFoldDB" id="A0AB36XGQ6"/>
<dbReference type="EMBL" id="MCXM01000043">
    <property type="protein sequence ID" value="PMK42426.1"/>
    <property type="molecule type" value="Genomic_DNA"/>
</dbReference>